<evidence type="ECO:0000313" key="2">
    <source>
        <dbReference type="Proteomes" id="UP000817854"/>
    </source>
</evidence>
<reference evidence="1 2" key="3">
    <citation type="submission" date="2020-02" db="EMBL/GenBank/DDBJ databases">
        <title>Flavobacterium profundi sp. nov., isolated from a deep-sea seamount.</title>
        <authorList>
            <person name="Zhang D.-C."/>
        </authorList>
    </citation>
    <scope>NUCLEOTIDE SEQUENCE [LARGE SCALE GENOMIC DNA]</scope>
    <source>
        <strain evidence="1 2">EC11</strain>
    </source>
</reference>
<dbReference type="RefSeq" id="WP_140961542.1">
    <property type="nucleotide sequence ID" value="NZ_VEVQ02000004.1"/>
</dbReference>
<dbReference type="EMBL" id="VEVQ02000004">
    <property type="protein sequence ID" value="NHN25408.1"/>
    <property type="molecule type" value="Genomic_DNA"/>
</dbReference>
<name>A0ABX0ISE0_9FLAO</name>
<accession>A0ABX0ISE0</accession>
<sequence>MNAEEIYKIHNAIGFPSITPKKQAEILISHNVEIINKLTPGFKAEFIPSNVVKRYVKLSKDEFRFFLKSYNFIEKSYAYHIKNPDLECCWVEKTKESTYEFRCSERGVSQCIEQFENYDSTIDYLVDWHFNIYNL</sequence>
<protein>
    <submittedName>
        <fullName evidence="1">Uncharacterized protein</fullName>
    </submittedName>
</protein>
<gene>
    <name evidence="1" type="ORF">FIA58_006945</name>
</gene>
<evidence type="ECO:0000313" key="1">
    <source>
        <dbReference type="EMBL" id="NHN25408.1"/>
    </source>
</evidence>
<dbReference type="Proteomes" id="UP000817854">
    <property type="component" value="Unassembled WGS sequence"/>
</dbReference>
<reference evidence="2" key="1">
    <citation type="submission" date="2019-05" db="EMBL/GenBank/DDBJ databases">
        <title>Flavobacterium profundi sp. nov., isolated from a deep-sea seamount.</title>
        <authorList>
            <person name="Zhang D.-C."/>
        </authorList>
    </citation>
    <scope>NUCLEOTIDE SEQUENCE [LARGE SCALE GENOMIC DNA]</scope>
    <source>
        <strain evidence="2">EC11</strain>
    </source>
</reference>
<reference evidence="1 2" key="2">
    <citation type="submission" date="2019-05" db="EMBL/GenBank/DDBJ databases">
        <authorList>
            <person name="Lianzixin W."/>
        </authorList>
    </citation>
    <scope>NUCLEOTIDE SEQUENCE [LARGE SCALE GENOMIC DNA]</scope>
    <source>
        <strain evidence="1 2">EC11</strain>
    </source>
</reference>
<comment type="caution">
    <text evidence="1">The sequence shown here is derived from an EMBL/GenBank/DDBJ whole genome shotgun (WGS) entry which is preliminary data.</text>
</comment>
<proteinExistence type="predicted"/>
<keyword evidence="2" id="KW-1185">Reference proteome</keyword>
<organism evidence="1 2">
    <name type="scientific">Flavobacterium jejuense</name>
    <dbReference type="NCBI Taxonomy" id="1544455"/>
    <lineage>
        <taxon>Bacteria</taxon>
        <taxon>Pseudomonadati</taxon>
        <taxon>Bacteroidota</taxon>
        <taxon>Flavobacteriia</taxon>
        <taxon>Flavobacteriales</taxon>
        <taxon>Flavobacteriaceae</taxon>
        <taxon>Flavobacterium</taxon>
    </lineage>
</organism>